<reference evidence="5" key="1">
    <citation type="submission" date="2021-03" db="EMBL/GenBank/DDBJ databases">
        <authorList>
            <person name="Tagirdzhanova G."/>
        </authorList>
    </citation>
    <scope>NUCLEOTIDE SEQUENCE</scope>
</reference>
<dbReference type="Pfam" id="PF12569">
    <property type="entry name" value="NatA_aux_su"/>
    <property type="match status" value="1"/>
</dbReference>
<dbReference type="PANTHER" id="PTHR22767">
    <property type="entry name" value="N-TERMINAL ACETYLTRANSFERASE-RELATED"/>
    <property type="match status" value="1"/>
</dbReference>
<gene>
    <name evidence="5" type="ORF">IMSHALPRED_008436</name>
</gene>
<dbReference type="Proteomes" id="UP000664534">
    <property type="component" value="Unassembled WGS sequence"/>
</dbReference>
<dbReference type="InterPro" id="IPR021183">
    <property type="entry name" value="NatA_aux_su"/>
</dbReference>
<keyword evidence="1" id="KW-0677">Repeat</keyword>
<proteinExistence type="predicted"/>
<dbReference type="GO" id="GO:0031415">
    <property type="term" value="C:NatA complex"/>
    <property type="evidence" value="ECO:0007669"/>
    <property type="project" value="TreeGrafter"/>
</dbReference>
<name>A0A8H3EQB8_9LECA</name>
<comment type="caution">
    <text evidence="5">The sequence shown here is derived from an EMBL/GenBank/DDBJ whole genome shotgun (WGS) entry which is preliminary data.</text>
</comment>
<dbReference type="FunFam" id="1.25.40.1010:FF:000002">
    <property type="entry name" value="N-terminal acetyltransferase catalytic subunit (NAT1)"/>
    <property type="match status" value="1"/>
</dbReference>
<dbReference type="Gene3D" id="1.25.40.1040">
    <property type="match status" value="1"/>
</dbReference>
<evidence type="ECO:0000313" key="5">
    <source>
        <dbReference type="EMBL" id="CAF9909663.1"/>
    </source>
</evidence>
<dbReference type="InterPro" id="IPR019734">
    <property type="entry name" value="TPR_rpt"/>
</dbReference>
<organism evidence="5 6">
    <name type="scientific">Imshaugia aleurites</name>
    <dbReference type="NCBI Taxonomy" id="172621"/>
    <lineage>
        <taxon>Eukaryota</taxon>
        <taxon>Fungi</taxon>
        <taxon>Dikarya</taxon>
        <taxon>Ascomycota</taxon>
        <taxon>Pezizomycotina</taxon>
        <taxon>Lecanoromycetes</taxon>
        <taxon>OSLEUM clade</taxon>
        <taxon>Lecanoromycetidae</taxon>
        <taxon>Lecanorales</taxon>
        <taxon>Lecanorineae</taxon>
        <taxon>Parmeliaceae</taxon>
        <taxon>Imshaugia</taxon>
    </lineage>
</organism>
<evidence type="ECO:0000256" key="2">
    <source>
        <dbReference type="ARBA" id="ARBA00022803"/>
    </source>
</evidence>
<evidence type="ECO:0000256" key="1">
    <source>
        <dbReference type="ARBA" id="ARBA00022737"/>
    </source>
</evidence>
<dbReference type="PROSITE" id="PS50005">
    <property type="entry name" value="TPR"/>
    <property type="match status" value="1"/>
</dbReference>
<keyword evidence="2 3" id="KW-0802">TPR repeat</keyword>
<evidence type="ECO:0000313" key="6">
    <source>
        <dbReference type="Proteomes" id="UP000664534"/>
    </source>
</evidence>
<evidence type="ECO:0000256" key="4">
    <source>
        <dbReference type="SAM" id="MobiDB-lite"/>
    </source>
</evidence>
<evidence type="ECO:0000256" key="3">
    <source>
        <dbReference type="PROSITE-ProRule" id="PRU00339"/>
    </source>
</evidence>
<feature type="repeat" description="TPR" evidence="3">
    <location>
        <begin position="81"/>
        <end position="114"/>
    </location>
</feature>
<dbReference type="SMART" id="SM00028">
    <property type="entry name" value="TPR"/>
    <property type="match status" value="4"/>
</dbReference>
<keyword evidence="6" id="KW-1185">Reference proteome</keyword>
<dbReference type="PANTHER" id="PTHR22767:SF2">
    <property type="entry name" value="N(ALPHA)-ACETYLTRANSFERASE 15_16, ISOFORM A"/>
    <property type="match status" value="1"/>
</dbReference>
<dbReference type="InterPro" id="IPR011990">
    <property type="entry name" value="TPR-like_helical_dom_sf"/>
</dbReference>
<dbReference type="SUPFAM" id="SSF48452">
    <property type="entry name" value="TPR-like"/>
    <property type="match status" value="2"/>
</dbReference>
<dbReference type="FunFam" id="1.25.40.1040:FF:000003">
    <property type="entry name" value="N-terminal acetyltransferase A, auxiliary subunit"/>
    <property type="match status" value="1"/>
</dbReference>
<dbReference type="AlphaFoldDB" id="A0A8H3EQB8"/>
<accession>A0A8H3EQB8</accession>
<dbReference type="PIRSF" id="PIRSF000422">
    <property type="entry name" value="N-terminal-AcTrfase-A_aux_su"/>
    <property type="match status" value="1"/>
</dbReference>
<feature type="compositionally biased region" description="Basic and acidic residues" evidence="4">
    <location>
        <begin position="610"/>
        <end position="648"/>
    </location>
</feature>
<dbReference type="EMBL" id="CAJPDT010000006">
    <property type="protein sequence ID" value="CAF9909663.1"/>
    <property type="molecule type" value="Genomic_DNA"/>
</dbReference>
<dbReference type="Gene3D" id="1.25.40.1010">
    <property type="match status" value="1"/>
</dbReference>
<protein>
    <submittedName>
        <fullName evidence="5">Uncharacterized protein</fullName>
    </submittedName>
</protein>
<sequence>MAPPPPQPLASKERSLFTQVVKNYENKQYKKGLKAADQILRKSPDHGDTIAMKALIINSQGNSEEAFALAKVALKNSMKSHVCWHVYGLLYRSAKNFEEAIKAYKFALKLEPESQQIQKDLALLQIQMRDYQGYVQSRRAILQQRTGWRQNWTALAVAQHLAGDLANAERTLTTYEETLKSPPPKTDTEHAEAILYKNSIIAEMGEDERALEHLDAAAKNNPDRASVMELRARYLLKLGRKEEAAKAYRLLLKRNAEYRAYFEGLQEALGLDKSNVEELKELYADVAKDNPRGDAATRIPLEFLQDDEFREAADQYLQRMLHKGVWSTFNNVKALYSDSKKRDTIQTLVEGYAAGNFSTQANGSTERQTNGDSDLFTPSVQYFLAQHYNYRLSRDLPKAMKYIDEALSSAPESVEYHMTKARIWKHYGNPQKAAELMEEGRALDARDRYINSKSAKYHLRNNENEAAIQNMGKFTRNEALGGPLGDLHDMQCVWYITEDGESYIRQGNLGLALKRFASISSIFEIWQEDQFDFHSFSLRKGQIRAYVDMMRWEDHLREHPFFTRAAISAARIYVMLHDQPDLAHAKLTNGVNGEKMDSAERKKAQKKAKKDQEKQAKEEAERKDSKKLAPVDQNGDPKKEDKDPKGEKLLQSSEPLVEAMKFITPLLEFSPKNIQAQQVGFEVFLRRKKYLLALRTLLASHALSPSDPTTHEQAIRLGQTFRIQTDPPDRKIQEVIAAEFDPVLPASADLSKHNDEFLQNHHESAPHVQACLKVKQFLDPSSSEKHQQDVIRTLALEGSSLEDAIRGLELLKEWKAKDQYQNDYLAAAHERWPEASAFKKKEE</sequence>
<dbReference type="OrthoDB" id="10263032at2759"/>
<feature type="region of interest" description="Disordered" evidence="4">
    <location>
        <begin position="587"/>
        <end position="651"/>
    </location>
</feature>